<reference evidence="2" key="1">
    <citation type="submission" date="2022-10" db="EMBL/GenBank/DDBJ databases">
        <title>The complete genomes of actinobacterial strains from the NBC collection.</title>
        <authorList>
            <person name="Joergensen T.S."/>
            <person name="Alvarez Arevalo M."/>
            <person name="Sterndorff E.B."/>
            <person name="Faurdal D."/>
            <person name="Vuksanovic O."/>
            <person name="Mourched A.-S."/>
            <person name="Charusanti P."/>
            <person name="Shaw S."/>
            <person name="Blin K."/>
            <person name="Weber T."/>
        </authorList>
    </citation>
    <scope>NUCLEOTIDE SEQUENCE</scope>
    <source>
        <strain evidence="2">NBC_00060</strain>
        <plasmid evidence="2">unnamed1</plasmid>
    </source>
</reference>
<evidence type="ECO:0000256" key="1">
    <source>
        <dbReference type="SAM" id="MobiDB-lite"/>
    </source>
</evidence>
<protein>
    <submittedName>
        <fullName evidence="2">Uncharacterized protein</fullName>
    </submittedName>
</protein>
<organism evidence="2">
    <name type="scientific">Streptomyces sp. NBC_00060</name>
    <dbReference type="NCBI Taxonomy" id="2975636"/>
    <lineage>
        <taxon>Bacteria</taxon>
        <taxon>Bacillati</taxon>
        <taxon>Actinomycetota</taxon>
        <taxon>Actinomycetes</taxon>
        <taxon>Kitasatosporales</taxon>
        <taxon>Streptomycetaceae</taxon>
        <taxon>Streptomyces</taxon>
    </lineage>
</organism>
<gene>
    <name evidence="2" type="ORF">OHV25_39915</name>
</gene>
<evidence type="ECO:0000313" key="2">
    <source>
        <dbReference type="EMBL" id="WTU45776.1"/>
    </source>
</evidence>
<proteinExistence type="predicted"/>
<accession>A0AAU2HEC0</accession>
<keyword evidence="2" id="KW-0614">Plasmid</keyword>
<dbReference type="AlphaFoldDB" id="A0AAU2HEC0"/>
<geneLocation type="plasmid" evidence="2">
    <name>unnamed1</name>
</geneLocation>
<feature type="compositionally biased region" description="Basic and acidic residues" evidence="1">
    <location>
        <begin position="1"/>
        <end position="23"/>
    </location>
</feature>
<dbReference type="EMBL" id="CP108254">
    <property type="protein sequence ID" value="WTU45776.1"/>
    <property type="molecule type" value="Genomic_DNA"/>
</dbReference>
<feature type="region of interest" description="Disordered" evidence="1">
    <location>
        <begin position="1"/>
        <end position="24"/>
    </location>
</feature>
<sequence>MTRRVISERLFPHSPDRDAESRLGRRITAPTLVLHGDHGHPEVEVIASRRIADIPNAHGQVIPHADRTCRYAPPHG</sequence>
<name>A0AAU2HEC0_9ACTN</name>
<dbReference type="InterPro" id="IPR029058">
    <property type="entry name" value="AB_hydrolase_fold"/>
</dbReference>
<dbReference type="Gene3D" id="3.40.50.1820">
    <property type="entry name" value="alpha/beta hydrolase"/>
    <property type="match status" value="1"/>
</dbReference>